<keyword evidence="3" id="KW-1133">Transmembrane helix</keyword>
<keyword evidence="4" id="KW-0732">Signal</keyword>
<evidence type="ECO:0000313" key="6">
    <source>
        <dbReference type="Proteomes" id="UP000291116"/>
    </source>
</evidence>
<evidence type="ECO:0008006" key="7">
    <source>
        <dbReference type="Google" id="ProtNLM"/>
    </source>
</evidence>
<dbReference type="AlphaFoldDB" id="A0A448YW50"/>
<sequence>MPSQQSTRSSSHKTMSSLGLASVALVALSSCSVEGFSPVSNAALAPPKTQSTVVVTSASYGRDRSTHLKMSSDAQDEVAKLKEMAAKAREEAAALAKELGYEDEDLGTKGASGSSTAAPPKPSKTTEEVAASIRAIDFNSGSASDQVSALDALRSEGSLSLYKSATAEAGSGDLRSYPCSLGMLENRAGLTSEKLGIGEEEVSLDDFKYGTLWITGGCTVAGIASLALLPENIGATLCYFLALIPILWLAVGSTVPAAIANLILLVKGNDDGGVDRTDRVCRHEAAHFLCGYLCGLPVASYATADDSDVPRVEFHYSADGAATANRELTMDEVNALTVVALSGAVSEAMAFGKAQGGAGNADLTELQNIFRKSEQFLGAEKQQDMTRWGALTAYRLLNSNSKQLNALVEAFRQKKSVADCVAIIEEKA</sequence>
<keyword evidence="3" id="KW-0812">Transmembrane</keyword>
<reference evidence="5 6" key="1">
    <citation type="submission" date="2019-01" db="EMBL/GenBank/DDBJ databases">
        <authorList>
            <person name="Ferrante I. M."/>
        </authorList>
    </citation>
    <scope>NUCLEOTIDE SEQUENCE [LARGE SCALE GENOMIC DNA]</scope>
    <source>
        <strain evidence="5 6">B856</strain>
    </source>
</reference>
<dbReference type="InterPro" id="IPR037219">
    <property type="entry name" value="Peptidase_M41-like"/>
</dbReference>
<feature type="chain" id="PRO_5019048546" description="Peptidase M41 domain-containing protein" evidence="4">
    <location>
        <begin position="36"/>
        <end position="428"/>
    </location>
</feature>
<keyword evidence="6" id="KW-1185">Reference proteome</keyword>
<feature type="region of interest" description="Disordered" evidence="2">
    <location>
        <begin position="105"/>
        <end position="128"/>
    </location>
</feature>
<dbReference type="GO" id="GO:0004176">
    <property type="term" value="F:ATP-dependent peptidase activity"/>
    <property type="evidence" value="ECO:0007669"/>
    <property type="project" value="InterPro"/>
</dbReference>
<proteinExistence type="predicted"/>
<protein>
    <recommendedName>
        <fullName evidence="7">Peptidase M41 domain-containing protein</fullName>
    </recommendedName>
</protein>
<evidence type="ECO:0000256" key="2">
    <source>
        <dbReference type="SAM" id="MobiDB-lite"/>
    </source>
</evidence>
<feature type="transmembrane region" description="Helical" evidence="3">
    <location>
        <begin position="239"/>
        <end position="266"/>
    </location>
</feature>
<keyword evidence="3" id="KW-0472">Membrane</keyword>
<organism evidence="5 6">
    <name type="scientific">Pseudo-nitzschia multistriata</name>
    <dbReference type="NCBI Taxonomy" id="183589"/>
    <lineage>
        <taxon>Eukaryota</taxon>
        <taxon>Sar</taxon>
        <taxon>Stramenopiles</taxon>
        <taxon>Ochrophyta</taxon>
        <taxon>Bacillariophyta</taxon>
        <taxon>Bacillariophyceae</taxon>
        <taxon>Bacillariophycidae</taxon>
        <taxon>Bacillariales</taxon>
        <taxon>Bacillariaceae</taxon>
        <taxon>Pseudo-nitzschia</taxon>
    </lineage>
</organism>
<feature type="signal peptide" evidence="4">
    <location>
        <begin position="1"/>
        <end position="35"/>
    </location>
</feature>
<dbReference type="EMBL" id="CAACVS010000016">
    <property type="protein sequence ID" value="VEU34023.1"/>
    <property type="molecule type" value="Genomic_DNA"/>
</dbReference>
<feature type="coiled-coil region" evidence="1">
    <location>
        <begin position="71"/>
        <end position="98"/>
    </location>
</feature>
<dbReference type="SUPFAM" id="SSF140990">
    <property type="entry name" value="FtsH protease domain-like"/>
    <property type="match status" value="1"/>
</dbReference>
<dbReference type="Proteomes" id="UP000291116">
    <property type="component" value="Unassembled WGS sequence"/>
</dbReference>
<dbReference type="GO" id="GO:0005524">
    <property type="term" value="F:ATP binding"/>
    <property type="evidence" value="ECO:0007669"/>
    <property type="project" value="InterPro"/>
</dbReference>
<dbReference type="GO" id="GO:0004222">
    <property type="term" value="F:metalloendopeptidase activity"/>
    <property type="evidence" value="ECO:0007669"/>
    <property type="project" value="InterPro"/>
</dbReference>
<gene>
    <name evidence="5" type="ORF">PSNMU_V1.4_AUG-EV-PASAV3_0006130</name>
</gene>
<evidence type="ECO:0000256" key="3">
    <source>
        <dbReference type="SAM" id="Phobius"/>
    </source>
</evidence>
<keyword evidence="1" id="KW-0175">Coiled coil</keyword>
<dbReference type="Gene3D" id="1.20.58.760">
    <property type="entry name" value="Peptidase M41"/>
    <property type="match status" value="1"/>
</dbReference>
<evidence type="ECO:0000256" key="4">
    <source>
        <dbReference type="SAM" id="SignalP"/>
    </source>
</evidence>
<dbReference type="OrthoDB" id="66620at2759"/>
<dbReference type="PANTHER" id="PTHR33471">
    <property type="entry name" value="ATP-DEPENDENT ZINC METALLOPROTEASE-RELATED"/>
    <property type="match status" value="1"/>
</dbReference>
<evidence type="ECO:0000313" key="5">
    <source>
        <dbReference type="EMBL" id="VEU34023.1"/>
    </source>
</evidence>
<accession>A0A448YW50</accession>
<evidence type="ECO:0000256" key="1">
    <source>
        <dbReference type="SAM" id="Coils"/>
    </source>
</evidence>
<dbReference type="PANTHER" id="PTHR33471:SF7">
    <property type="entry name" value="ATP-DEPENDENT ZINC METALLOPROTEASE-RELATED"/>
    <property type="match status" value="1"/>
</dbReference>
<name>A0A448YW50_9STRA</name>
<dbReference type="GO" id="GO:0006508">
    <property type="term" value="P:proteolysis"/>
    <property type="evidence" value="ECO:0007669"/>
    <property type="project" value="InterPro"/>
</dbReference>